<dbReference type="EMBL" id="QFRJ01000002">
    <property type="protein sequence ID" value="PWH86620.1"/>
    <property type="molecule type" value="Genomic_DNA"/>
</dbReference>
<keyword evidence="2" id="KW-1185">Reference proteome</keyword>
<evidence type="ECO:0000313" key="1">
    <source>
        <dbReference type="EMBL" id="PWH86620.1"/>
    </source>
</evidence>
<dbReference type="AlphaFoldDB" id="A0A2U2XFU6"/>
<evidence type="ECO:0000313" key="2">
    <source>
        <dbReference type="Proteomes" id="UP000245370"/>
    </source>
</evidence>
<gene>
    <name evidence="1" type="ORF">DIT68_05140</name>
</gene>
<sequence length="75" mass="8862">MYFRKKKNYAEIRKGPKVRGGRKKSVGNNQLRILLICRFLKKIPNRRYNVGTICKSSNIIVKTQLKSKIQKRINK</sequence>
<comment type="caution">
    <text evidence="1">The sequence shown here is derived from an EMBL/GenBank/DDBJ whole genome shotgun (WGS) entry which is preliminary data.</text>
</comment>
<protein>
    <submittedName>
        <fullName evidence="1">Uncharacterized protein</fullName>
    </submittedName>
</protein>
<reference evidence="1 2" key="1">
    <citation type="submission" date="2018-05" db="EMBL/GenBank/DDBJ databases">
        <title>Brumimicrobium oceani sp. nov., isolated from coastal sediment.</title>
        <authorList>
            <person name="Kou Y."/>
        </authorList>
    </citation>
    <scope>NUCLEOTIDE SEQUENCE [LARGE SCALE GENOMIC DNA]</scope>
    <source>
        <strain evidence="1 2">C305</strain>
    </source>
</reference>
<name>A0A2U2XFU6_9FLAO</name>
<accession>A0A2U2XFU6</accession>
<proteinExistence type="predicted"/>
<organism evidence="1 2">
    <name type="scientific">Brumimicrobium oceani</name>
    <dbReference type="NCBI Taxonomy" id="2100725"/>
    <lineage>
        <taxon>Bacteria</taxon>
        <taxon>Pseudomonadati</taxon>
        <taxon>Bacteroidota</taxon>
        <taxon>Flavobacteriia</taxon>
        <taxon>Flavobacteriales</taxon>
        <taxon>Crocinitomicaceae</taxon>
        <taxon>Brumimicrobium</taxon>
    </lineage>
</organism>
<reference evidence="1 2" key="2">
    <citation type="submission" date="2018-05" db="EMBL/GenBank/DDBJ databases">
        <authorList>
            <person name="Lanie J.A."/>
            <person name="Ng W.-L."/>
            <person name="Kazmierczak K.M."/>
            <person name="Andrzejewski T.M."/>
            <person name="Davidsen T.M."/>
            <person name="Wayne K.J."/>
            <person name="Tettelin H."/>
            <person name="Glass J.I."/>
            <person name="Rusch D."/>
            <person name="Podicherti R."/>
            <person name="Tsui H.-C.T."/>
            <person name="Winkler M.E."/>
        </authorList>
    </citation>
    <scope>NUCLEOTIDE SEQUENCE [LARGE SCALE GENOMIC DNA]</scope>
    <source>
        <strain evidence="1 2">C305</strain>
    </source>
</reference>
<dbReference type="Proteomes" id="UP000245370">
    <property type="component" value="Unassembled WGS sequence"/>
</dbReference>